<keyword evidence="3 7" id="KW-1133">Transmembrane helix</keyword>
<dbReference type="Pfam" id="PF00083">
    <property type="entry name" value="Sugar_tr"/>
    <property type="match status" value="1"/>
</dbReference>
<feature type="transmembrane region" description="Helical" evidence="7">
    <location>
        <begin position="351"/>
        <end position="372"/>
    </location>
</feature>
<feature type="transmembrane region" description="Helical" evidence="7">
    <location>
        <begin position="480"/>
        <end position="499"/>
    </location>
</feature>
<evidence type="ECO:0000256" key="1">
    <source>
        <dbReference type="ARBA" id="ARBA00004141"/>
    </source>
</evidence>
<keyword evidence="4 7" id="KW-0472">Membrane</keyword>
<reference evidence="9" key="1">
    <citation type="journal article" date="2012" name="Insect Biochem. Mol. Biol.">
        <title>Transcriptome and full-length cDNA resources for the mountain pine beetle, Dendroctonus ponderosae Hopkins, a major insect pest of pine forests.</title>
        <authorList>
            <person name="Keeling C.I."/>
            <person name="Henderson H."/>
            <person name="Li M."/>
            <person name="Yuen M."/>
            <person name="Clark E.L."/>
            <person name="Fraser J.D."/>
            <person name="Huber D.P."/>
            <person name="Liao N.Y."/>
            <person name="Roderick Docking T."/>
            <person name="Birol I."/>
            <person name="Chan S.K."/>
            <person name="Taylor G.A."/>
            <person name="Palmquist D."/>
            <person name="Jones S.J."/>
            <person name="Bohlmann J."/>
        </authorList>
    </citation>
    <scope>NUCLEOTIDE SEQUENCE</scope>
    <source>
        <tissue evidence="9">Larvae</tissue>
    </source>
</reference>
<feature type="transmembrane region" description="Helical" evidence="7">
    <location>
        <begin position="135"/>
        <end position="151"/>
    </location>
</feature>
<dbReference type="InterPro" id="IPR036259">
    <property type="entry name" value="MFS_trans_sf"/>
</dbReference>
<dbReference type="OrthoDB" id="6612291at2759"/>
<organism evidence="9">
    <name type="scientific">Dendroctonus ponderosae</name>
    <name type="common">Mountain pine beetle</name>
    <dbReference type="NCBI Taxonomy" id="77166"/>
    <lineage>
        <taxon>Eukaryota</taxon>
        <taxon>Metazoa</taxon>
        <taxon>Ecdysozoa</taxon>
        <taxon>Arthropoda</taxon>
        <taxon>Hexapoda</taxon>
        <taxon>Insecta</taxon>
        <taxon>Pterygota</taxon>
        <taxon>Neoptera</taxon>
        <taxon>Endopterygota</taxon>
        <taxon>Coleoptera</taxon>
        <taxon>Polyphaga</taxon>
        <taxon>Cucujiformia</taxon>
        <taxon>Curculionidae</taxon>
        <taxon>Scolytinae</taxon>
        <taxon>Dendroctonus</taxon>
    </lineage>
</organism>
<accession>J3JUL9</accession>
<feature type="transmembrane region" description="Helical" evidence="7">
    <location>
        <begin position="190"/>
        <end position="211"/>
    </location>
</feature>
<dbReference type="InterPro" id="IPR020846">
    <property type="entry name" value="MFS_dom"/>
</dbReference>
<dbReference type="PANTHER" id="PTHR48021:SF24">
    <property type="entry name" value="MAJOR FACILITATOR SUPERFAMILY (MFS) PROFILE DOMAIN-CONTAINING PROTEIN"/>
    <property type="match status" value="1"/>
</dbReference>
<evidence type="ECO:0000313" key="9">
    <source>
        <dbReference type="EMBL" id="AEE61896.1"/>
    </source>
</evidence>
<dbReference type="PANTHER" id="PTHR48021">
    <property type="match status" value="1"/>
</dbReference>
<dbReference type="PROSITE" id="PS50850">
    <property type="entry name" value="MFS"/>
    <property type="match status" value="1"/>
</dbReference>
<dbReference type="EMBL" id="BT126934">
    <property type="protein sequence ID" value="AEE61896.1"/>
    <property type="molecule type" value="mRNA"/>
</dbReference>
<comment type="subcellular location">
    <subcellularLocation>
        <location evidence="1">Membrane</location>
        <topology evidence="1">Multi-pass membrane protein</topology>
    </subcellularLocation>
</comment>
<evidence type="ECO:0000259" key="8">
    <source>
        <dbReference type="PROSITE" id="PS50850"/>
    </source>
</evidence>
<dbReference type="PRINTS" id="PR00171">
    <property type="entry name" value="SUGRTRNSPORT"/>
</dbReference>
<feature type="transmembrane region" description="Helical" evidence="7">
    <location>
        <begin position="415"/>
        <end position="435"/>
    </location>
</feature>
<dbReference type="InterPro" id="IPR050549">
    <property type="entry name" value="MFS_Trehalose_Transporter"/>
</dbReference>
<dbReference type="HOGENOM" id="CLU_001265_30_5_1"/>
<feature type="region of interest" description="Disordered" evidence="6">
    <location>
        <begin position="526"/>
        <end position="557"/>
    </location>
</feature>
<dbReference type="SUPFAM" id="SSF103473">
    <property type="entry name" value="MFS general substrate transporter"/>
    <property type="match status" value="1"/>
</dbReference>
<protein>
    <recommendedName>
        <fullName evidence="8">Major facilitator superfamily (MFS) profile domain-containing protein</fullName>
    </recommendedName>
</protein>
<dbReference type="Gene3D" id="1.20.1250.20">
    <property type="entry name" value="MFS general substrate transporter like domains"/>
    <property type="match status" value="1"/>
</dbReference>
<evidence type="ECO:0000256" key="4">
    <source>
        <dbReference type="ARBA" id="ARBA00023136"/>
    </source>
</evidence>
<keyword evidence="5" id="KW-0325">Glycoprotein</keyword>
<name>J3JUL9_DENPD</name>
<feature type="transmembrane region" description="Helical" evidence="7">
    <location>
        <begin position="379"/>
        <end position="403"/>
    </location>
</feature>
<evidence type="ECO:0000256" key="5">
    <source>
        <dbReference type="ARBA" id="ARBA00023180"/>
    </source>
</evidence>
<evidence type="ECO:0000256" key="6">
    <source>
        <dbReference type="SAM" id="MobiDB-lite"/>
    </source>
</evidence>
<proteinExistence type="evidence at transcript level"/>
<sequence length="557" mass="62057">MDPIGSSCFNLQLENERAKKEEEEVLKNDKLAEILCSVRSLTKYEGRSLRSLCPQITAASIAASYHIVVGIGFAYSAILIPNLSLNGTNSTDGQISATKTESSWIASAMVIVAPIGGISAGFVMDWIGRLNTIKLALIPSAIGWVLIAMASNVPMLIIGRILTGFGTTWGSSPATVYITEIARVDMRGSLISFAPAFASLGMMLAFLKGWLMHWRTVAWMCLGYSIVPVILIQLFIPESPAWLVSRDRIEEAAKALRWLHSNQPQPEQRPETLAELQLHLLQREHQIKQEEALKNGTGFLVKVRQFLRPTGYKPLIILFGLFFCQQFSGIYITLFYSVTFLESIGSSTNPYLASIMICTVRFIMSCINTYMLRSFHRRPLIMTSGVGMALCMGFAGFFSKWIIEGSSDMRWVPTMLLLFFVITSMIGLLPIPWTMTAELFPIEIRGVAHSIAYSVNNLIMFASIQSFYTLEDWFGGIVGVQWFFAAISLLATVYTFIFLPETHGKKLSEITDYFVHSGAFYVLSKERSKPKKAATSRAPRKNIVKHGDPLLADGQRQ</sequence>
<feature type="transmembrane region" description="Helical" evidence="7">
    <location>
        <begin position="447"/>
        <end position="468"/>
    </location>
</feature>
<dbReference type="AlphaFoldDB" id="J3JUL9"/>
<feature type="transmembrane region" description="Helical" evidence="7">
    <location>
        <begin position="56"/>
        <end position="83"/>
    </location>
</feature>
<dbReference type="InterPro" id="IPR003663">
    <property type="entry name" value="Sugar/inositol_transpt"/>
</dbReference>
<dbReference type="GO" id="GO:0016020">
    <property type="term" value="C:membrane"/>
    <property type="evidence" value="ECO:0007669"/>
    <property type="project" value="UniProtKB-SubCell"/>
</dbReference>
<feature type="compositionally biased region" description="Basic residues" evidence="6">
    <location>
        <begin position="528"/>
        <end position="544"/>
    </location>
</feature>
<evidence type="ECO:0000256" key="2">
    <source>
        <dbReference type="ARBA" id="ARBA00022692"/>
    </source>
</evidence>
<dbReference type="GO" id="GO:0022857">
    <property type="term" value="F:transmembrane transporter activity"/>
    <property type="evidence" value="ECO:0007669"/>
    <property type="project" value="InterPro"/>
</dbReference>
<evidence type="ECO:0000256" key="7">
    <source>
        <dbReference type="SAM" id="Phobius"/>
    </source>
</evidence>
<feature type="transmembrane region" description="Helical" evidence="7">
    <location>
        <begin position="315"/>
        <end position="339"/>
    </location>
</feature>
<dbReference type="FunFam" id="1.20.1250.20:FF:000249">
    <property type="entry name" value="facilitated trehalose transporter Tret1"/>
    <property type="match status" value="1"/>
</dbReference>
<feature type="domain" description="Major facilitator superfamily (MFS) profile" evidence="8">
    <location>
        <begin position="58"/>
        <end position="503"/>
    </location>
</feature>
<feature type="transmembrane region" description="Helical" evidence="7">
    <location>
        <begin position="217"/>
        <end position="236"/>
    </location>
</feature>
<keyword evidence="2 7" id="KW-0812">Transmembrane</keyword>
<dbReference type="InterPro" id="IPR005828">
    <property type="entry name" value="MFS_sugar_transport-like"/>
</dbReference>
<evidence type="ECO:0000256" key="3">
    <source>
        <dbReference type="ARBA" id="ARBA00022989"/>
    </source>
</evidence>
<feature type="transmembrane region" description="Helical" evidence="7">
    <location>
        <begin position="103"/>
        <end position="123"/>
    </location>
</feature>